<comment type="cofactor">
    <cofactor evidence="6">
        <name>Mg(2+)</name>
        <dbReference type="ChEBI" id="CHEBI:18420"/>
    </cofactor>
</comment>
<dbReference type="EMBL" id="FNBJ01000009">
    <property type="protein sequence ID" value="SDF30696.1"/>
    <property type="molecule type" value="Genomic_DNA"/>
</dbReference>
<dbReference type="InterPro" id="IPR006379">
    <property type="entry name" value="HAD-SF_hydro_IIB"/>
</dbReference>
<dbReference type="EMBL" id="SOEF01000067">
    <property type="protein sequence ID" value="TDX35095.1"/>
    <property type="molecule type" value="Genomic_DNA"/>
</dbReference>
<keyword evidence="11" id="KW-1185">Reference proteome</keyword>
<dbReference type="Pfam" id="PF02358">
    <property type="entry name" value="Trehalose_PPase"/>
    <property type="match status" value="1"/>
</dbReference>
<dbReference type="Gene3D" id="3.40.50.1000">
    <property type="entry name" value="HAD superfamily/HAD-like"/>
    <property type="match status" value="1"/>
</dbReference>
<dbReference type="InterPro" id="IPR036412">
    <property type="entry name" value="HAD-like_sf"/>
</dbReference>
<comment type="similarity">
    <text evidence="3 6">Belongs to the trehalose phosphatase family.</text>
</comment>
<dbReference type="Proteomes" id="UP000199519">
    <property type="component" value="Unassembled WGS sequence"/>
</dbReference>
<keyword evidence="6" id="KW-0460">Magnesium</keyword>
<dbReference type="Proteomes" id="UP000295472">
    <property type="component" value="Unassembled WGS sequence"/>
</dbReference>
<keyword evidence="6" id="KW-0479">Metal-binding</keyword>
<dbReference type="AlphaFoldDB" id="A0A4V3GVE4"/>
<keyword evidence="4 6" id="KW-0378">Hydrolase</keyword>
<dbReference type="InterPro" id="IPR044651">
    <property type="entry name" value="OTSB-like"/>
</dbReference>
<dbReference type="GO" id="GO:0005992">
    <property type="term" value="P:trehalose biosynthetic process"/>
    <property type="evidence" value="ECO:0007669"/>
    <property type="project" value="UniProtKB-UniPathway"/>
</dbReference>
<evidence type="ECO:0000313" key="10">
    <source>
        <dbReference type="Proteomes" id="UP000198612"/>
    </source>
</evidence>
<evidence type="ECO:0000256" key="6">
    <source>
        <dbReference type="RuleBase" id="RU361117"/>
    </source>
</evidence>
<comment type="pathway">
    <text evidence="2 6">Glycan biosynthesis; trehalose biosynthesis.</text>
</comment>
<proteinExistence type="inferred from homology"/>
<sequence length="271" mass="30971">MKCGLIVMNKKFILANKQLSKVKKRIERADDILLFLDYDGTLAPFKADPLSAFVLPEVEASLKKLAENKKIHMSLISGRKLSELKKMIDLNRCHYAGSHGLEIEMSFADGIIIPHQNKEIDVLSKKNYQMTKEKYLKAVDVRLEDKNFGLALHFDSEKKQAEAEKDLKALFENTAYHLLSGREVIEIRPKGWDKGKAVNYISDQIREKSDINEVLKIYIGDDRTDEDAFKVLKDGITIYVQNEDDLNTEAEYYLRDPEDTAKLLKSLAGES</sequence>
<reference evidence="9 12" key="2">
    <citation type="submission" date="2019-03" db="EMBL/GenBank/DDBJ databases">
        <title>Subsurface microbial communities from deep shales in Ohio and West Virginia, USA.</title>
        <authorList>
            <person name="Wrighton K."/>
        </authorList>
    </citation>
    <scope>NUCLEOTIDE SEQUENCE [LARGE SCALE GENOMIC DNA]</scope>
    <source>
        <strain evidence="9 12">DSMZ 11287</strain>
    </source>
</reference>
<organism evidence="9 12">
    <name type="scientific">Halanaerobium congolense</name>
    <dbReference type="NCBI Taxonomy" id="54121"/>
    <lineage>
        <taxon>Bacteria</taxon>
        <taxon>Bacillati</taxon>
        <taxon>Bacillota</taxon>
        <taxon>Clostridia</taxon>
        <taxon>Halanaerobiales</taxon>
        <taxon>Halanaerobiaceae</taxon>
        <taxon>Halanaerobium</taxon>
    </lineage>
</organism>
<dbReference type="GO" id="GO:0004805">
    <property type="term" value="F:trehalose-phosphatase activity"/>
    <property type="evidence" value="ECO:0007669"/>
    <property type="project" value="UniProtKB-EC"/>
</dbReference>
<dbReference type="NCBIfam" id="TIGR00685">
    <property type="entry name" value="T6PP"/>
    <property type="match status" value="1"/>
</dbReference>
<evidence type="ECO:0000313" key="11">
    <source>
        <dbReference type="Proteomes" id="UP000199519"/>
    </source>
</evidence>
<comment type="function">
    <text evidence="5 6">Removes the phosphate from trehalose 6-phosphate to produce free trehalose.</text>
</comment>
<dbReference type="GO" id="GO:0046872">
    <property type="term" value="F:metal ion binding"/>
    <property type="evidence" value="ECO:0007669"/>
    <property type="project" value="UniProtKB-KW"/>
</dbReference>
<dbReference type="InterPro" id="IPR023214">
    <property type="entry name" value="HAD_sf"/>
</dbReference>
<dbReference type="InterPro" id="IPR003337">
    <property type="entry name" value="Trehalose_PPase"/>
</dbReference>
<dbReference type="UniPathway" id="UPA00299"/>
<evidence type="ECO:0000313" key="12">
    <source>
        <dbReference type="Proteomes" id="UP000295472"/>
    </source>
</evidence>
<comment type="catalytic activity">
    <reaction evidence="1 6">
        <text>alpha,alpha-trehalose 6-phosphate + H2O = alpha,alpha-trehalose + phosphate</text>
        <dbReference type="Rhea" id="RHEA:23420"/>
        <dbReference type="ChEBI" id="CHEBI:15377"/>
        <dbReference type="ChEBI" id="CHEBI:16551"/>
        <dbReference type="ChEBI" id="CHEBI:43474"/>
        <dbReference type="ChEBI" id="CHEBI:58429"/>
        <dbReference type="EC" id="3.1.3.12"/>
    </reaction>
</comment>
<dbReference type="EC" id="3.1.3.12" evidence="6"/>
<dbReference type="NCBIfam" id="TIGR01484">
    <property type="entry name" value="HAD-SF-IIB"/>
    <property type="match status" value="1"/>
</dbReference>
<protein>
    <recommendedName>
        <fullName evidence="6">Trehalose 6-phosphate phosphatase</fullName>
        <ecNumber evidence="6">3.1.3.12</ecNumber>
    </recommendedName>
</protein>
<evidence type="ECO:0000313" key="8">
    <source>
        <dbReference type="EMBL" id="SES87845.1"/>
    </source>
</evidence>
<evidence type="ECO:0000313" key="7">
    <source>
        <dbReference type="EMBL" id="SDF30696.1"/>
    </source>
</evidence>
<evidence type="ECO:0000256" key="4">
    <source>
        <dbReference type="ARBA" id="ARBA00022801"/>
    </source>
</evidence>
<name>A0A4V3GVE4_9FIRM</name>
<dbReference type="PANTHER" id="PTHR43768">
    <property type="entry name" value="TREHALOSE 6-PHOSPHATE PHOSPHATASE"/>
    <property type="match status" value="1"/>
</dbReference>
<reference evidence="10 11" key="1">
    <citation type="submission" date="2016-10" db="EMBL/GenBank/DDBJ databases">
        <authorList>
            <person name="Varghese N."/>
            <person name="Submissions S."/>
        </authorList>
    </citation>
    <scope>NUCLEOTIDE SEQUENCE [LARGE SCALE GENOMIC DNA]</scope>
    <source>
        <strain evidence="7 11">WG2</strain>
        <strain evidence="8 10">WG5</strain>
    </source>
</reference>
<evidence type="ECO:0000256" key="3">
    <source>
        <dbReference type="ARBA" id="ARBA00008770"/>
    </source>
</evidence>
<evidence type="ECO:0000313" key="9">
    <source>
        <dbReference type="EMBL" id="TDX35095.1"/>
    </source>
</evidence>
<accession>A0A4V3GVE4</accession>
<dbReference type="PANTHER" id="PTHR43768:SF3">
    <property type="entry name" value="TREHALOSE 6-PHOSPHATE PHOSPHATASE"/>
    <property type="match status" value="1"/>
</dbReference>
<evidence type="ECO:0000256" key="2">
    <source>
        <dbReference type="ARBA" id="ARBA00005199"/>
    </source>
</evidence>
<dbReference type="Gene3D" id="3.30.70.1020">
    <property type="entry name" value="Trehalose-6-phosphate phosphatase related protein, domain 2"/>
    <property type="match status" value="1"/>
</dbReference>
<evidence type="ECO:0000256" key="5">
    <source>
        <dbReference type="ARBA" id="ARBA00024179"/>
    </source>
</evidence>
<dbReference type="EMBL" id="FOHG01000009">
    <property type="protein sequence ID" value="SES87845.1"/>
    <property type="molecule type" value="Genomic_DNA"/>
</dbReference>
<gene>
    <name evidence="9" type="ORF">C7954_1672</name>
    <name evidence="7" type="ORF">SAMN04488598_10979</name>
    <name evidence="8" type="ORF">SAMN04515652_10978</name>
</gene>
<evidence type="ECO:0000256" key="1">
    <source>
        <dbReference type="ARBA" id="ARBA00000500"/>
    </source>
</evidence>
<dbReference type="SUPFAM" id="SSF56784">
    <property type="entry name" value="HAD-like"/>
    <property type="match status" value="1"/>
</dbReference>
<dbReference type="Proteomes" id="UP000198612">
    <property type="component" value="Unassembled WGS sequence"/>
</dbReference>